<keyword evidence="11" id="KW-1185">Reference proteome</keyword>
<proteinExistence type="inferred from homology"/>
<dbReference type="GO" id="GO:0030897">
    <property type="term" value="C:HOPS complex"/>
    <property type="evidence" value="ECO:0007669"/>
    <property type="project" value="TreeGrafter"/>
</dbReference>
<dbReference type="PANTHER" id="PTHR23323">
    <property type="entry name" value="VACUOLAR PROTEIN SORTING-ASSOCIATED PROTEIN"/>
    <property type="match status" value="1"/>
</dbReference>
<dbReference type="GO" id="GO:0030674">
    <property type="term" value="F:protein-macromolecule adaptor activity"/>
    <property type="evidence" value="ECO:0007669"/>
    <property type="project" value="TreeGrafter"/>
</dbReference>
<dbReference type="GO" id="GO:0008270">
    <property type="term" value="F:zinc ion binding"/>
    <property type="evidence" value="ECO:0007669"/>
    <property type="project" value="UniProtKB-KW"/>
</dbReference>
<sequence length="458" mass="51675">LRAKGRSNVHHTTMLVNSYARLQEKEKLQKLLASLEETASDAEAEAVVNCLQSSKLLNEATLFAIKTGQHDAALSILVDEQCLYDRAIKFIAKFEAPRVERYLEMYGRRLLRANREEMMALLSEMMLTEGGSVNTSLLLQLFVGDEQSGASLMEQLAARGAGGTEMMNTIIELNMRTYNKEEPFDVFDKVLKYVSKENEERVRRQAEELKCDPVVEALLRRMRDLPSLHSFHMRRGNVEKVVEMANEINTTQSWLDTLSFVAKMESPVDDEIMEKILEKVKQTRVLHPLVILEVLSKSARLNVAAVKKYVVQWLSEQREKISADKAAIASSEQKIQEVGKQIESLHFNTQVLQVSKCCACDFALQLPSIFFLCRHAFHVHCFDSYADKADLCPKCSVEGAAAVRMDSDLSIFSRNAYGEFVERMNKAEDSMEIISKYISSGLFDSKKNGVPLPAGLSP</sequence>
<dbReference type="PANTHER" id="PTHR23323:SF24">
    <property type="entry name" value="VACUOLAR PROTEIN SORTING-ASSOCIATED PROTEIN 11 HOMOLOG"/>
    <property type="match status" value="1"/>
</dbReference>
<dbReference type="SUPFAM" id="SSF57850">
    <property type="entry name" value="RING/U-box"/>
    <property type="match status" value="1"/>
</dbReference>
<dbReference type="PROSITE" id="PS50089">
    <property type="entry name" value="ZF_RING_2"/>
    <property type="match status" value="1"/>
</dbReference>
<protein>
    <recommendedName>
        <fullName evidence="9">RING-type domain-containing protein</fullName>
    </recommendedName>
</protein>
<feature type="non-terminal residue" evidence="10">
    <location>
        <position position="458"/>
    </location>
</feature>
<evidence type="ECO:0000259" key="9">
    <source>
        <dbReference type="PROSITE" id="PS50089"/>
    </source>
</evidence>
<dbReference type="GO" id="GO:0006886">
    <property type="term" value="P:intracellular protein transport"/>
    <property type="evidence" value="ECO:0007669"/>
    <property type="project" value="UniProtKB-UniRule"/>
</dbReference>
<feature type="domain" description="RING-type" evidence="9">
    <location>
        <begin position="357"/>
        <end position="396"/>
    </location>
</feature>
<gene>
    <name evidence="10" type="ORF">PMAYCL1PPCAC_18828</name>
</gene>
<dbReference type="Proteomes" id="UP001328107">
    <property type="component" value="Unassembled WGS sequence"/>
</dbReference>
<evidence type="ECO:0000313" key="10">
    <source>
        <dbReference type="EMBL" id="GMR48633.1"/>
    </source>
</evidence>
<dbReference type="Pfam" id="PF23356">
    <property type="entry name" value="TPR_PEP5_VPS11"/>
    <property type="match status" value="1"/>
</dbReference>
<comment type="similarity">
    <text evidence="2">Belongs to the VPS11 family.</text>
</comment>
<dbReference type="GO" id="GO:0031902">
    <property type="term" value="C:late endosome membrane"/>
    <property type="evidence" value="ECO:0007669"/>
    <property type="project" value="UniProtKB-SubCell"/>
</dbReference>
<dbReference type="AlphaFoldDB" id="A0AAN5CQ77"/>
<evidence type="ECO:0000256" key="6">
    <source>
        <dbReference type="ARBA" id="ARBA00023136"/>
    </source>
</evidence>
<keyword evidence="4 7" id="KW-0863">Zinc-finger</keyword>
<evidence type="ECO:0000256" key="1">
    <source>
        <dbReference type="ARBA" id="ARBA00004492"/>
    </source>
</evidence>
<dbReference type="InterPro" id="IPR001841">
    <property type="entry name" value="Znf_RING"/>
</dbReference>
<evidence type="ECO:0000256" key="7">
    <source>
        <dbReference type="PROSITE-ProRule" id="PRU00175"/>
    </source>
</evidence>
<organism evidence="10 11">
    <name type="scientific">Pristionchus mayeri</name>
    <dbReference type="NCBI Taxonomy" id="1317129"/>
    <lineage>
        <taxon>Eukaryota</taxon>
        <taxon>Metazoa</taxon>
        <taxon>Ecdysozoa</taxon>
        <taxon>Nematoda</taxon>
        <taxon>Chromadorea</taxon>
        <taxon>Rhabditida</taxon>
        <taxon>Rhabditina</taxon>
        <taxon>Diplogasteromorpha</taxon>
        <taxon>Diplogasteroidea</taxon>
        <taxon>Neodiplogasteridae</taxon>
        <taxon>Pristionchus</taxon>
    </lineage>
</organism>
<dbReference type="GO" id="GO:0007033">
    <property type="term" value="P:vacuole organization"/>
    <property type="evidence" value="ECO:0007669"/>
    <property type="project" value="TreeGrafter"/>
</dbReference>
<evidence type="ECO:0000256" key="5">
    <source>
        <dbReference type="ARBA" id="ARBA00022833"/>
    </source>
</evidence>
<reference evidence="11" key="1">
    <citation type="submission" date="2022-10" db="EMBL/GenBank/DDBJ databases">
        <title>Genome assembly of Pristionchus species.</title>
        <authorList>
            <person name="Yoshida K."/>
            <person name="Sommer R.J."/>
        </authorList>
    </citation>
    <scope>NUCLEOTIDE SEQUENCE [LARGE SCALE GENOMIC DNA]</scope>
    <source>
        <strain evidence="11">RS5460</strain>
    </source>
</reference>
<comment type="caution">
    <text evidence="10">The sequence shown here is derived from an EMBL/GenBank/DDBJ whole genome shotgun (WGS) entry which is preliminary data.</text>
</comment>
<dbReference type="EMBL" id="BTRK01000004">
    <property type="protein sequence ID" value="GMR48633.1"/>
    <property type="molecule type" value="Genomic_DNA"/>
</dbReference>
<dbReference type="InterPro" id="IPR013083">
    <property type="entry name" value="Znf_RING/FYVE/PHD"/>
</dbReference>
<evidence type="ECO:0000256" key="2">
    <source>
        <dbReference type="ARBA" id="ARBA00007070"/>
    </source>
</evidence>
<feature type="repeat" description="CHCR" evidence="8">
    <location>
        <begin position="1"/>
        <end position="119"/>
    </location>
</feature>
<dbReference type="InterPro" id="IPR057308">
    <property type="entry name" value="CHCR_PEP5_VPS11"/>
</dbReference>
<evidence type="ECO:0000313" key="11">
    <source>
        <dbReference type="Proteomes" id="UP001328107"/>
    </source>
</evidence>
<keyword evidence="5" id="KW-0862">Zinc</keyword>
<dbReference type="GO" id="GO:0048284">
    <property type="term" value="P:organelle fusion"/>
    <property type="evidence" value="ECO:0007669"/>
    <property type="project" value="TreeGrafter"/>
</dbReference>
<keyword evidence="3" id="KW-0479">Metal-binding</keyword>
<evidence type="ECO:0000256" key="3">
    <source>
        <dbReference type="ARBA" id="ARBA00022723"/>
    </source>
</evidence>
<dbReference type="Gene3D" id="3.30.40.10">
    <property type="entry name" value="Zinc/RING finger domain, C3HC4 (zinc finger)"/>
    <property type="match status" value="1"/>
</dbReference>
<dbReference type="GO" id="GO:0006904">
    <property type="term" value="P:vesicle docking involved in exocytosis"/>
    <property type="evidence" value="ECO:0007669"/>
    <property type="project" value="TreeGrafter"/>
</dbReference>
<accession>A0AAN5CQ77</accession>
<name>A0AAN5CQ77_9BILA</name>
<feature type="non-terminal residue" evidence="10">
    <location>
        <position position="1"/>
    </location>
</feature>
<dbReference type="PROSITE" id="PS50236">
    <property type="entry name" value="CHCR"/>
    <property type="match status" value="1"/>
</dbReference>
<evidence type="ECO:0000256" key="8">
    <source>
        <dbReference type="PROSITE-ProRule" id="PRU01006"/>
    </source>
</evidence>
<dbReference type="GO" id="GO:0007032">
    <property type="term" value="P:endosome organization"/>
    <property type="evidence" value="ECO:0007669"/>
    <property type="project" value="TreeGrafter"/>
</dbReference>
<dbReference type="InterPro" id="IPR000547">
    <property type="entry name" value="Clathrin_H-chain/VPS_repeat"/>
</dbReference>
<keyword evidence="6" id="KW-0472">Membrane</keyword>
<comment type="subcellular location">
    <subcellularLocation>
        <location evidence="1">Late endosome membrane</location>
        <topology evidence="1">Peripheral membrane protein</topology>
        <orientation evidence="1">Cytoplasmic side</orientation>
    </subcellularLocation>
</comment>
<evidence type="ECO:0000256" key="4">
    <source>
        <dbReference type="ARBA" id="ARBA00022771"/>
    </source>
</evidence>
<dbReference type="CDD" id="cd16688">
    <property type="entry name" value="RING-H2_Vps11"/>
    <property type="match status" value="1"/>
</dbReference>